<dbReference type="InterPro" id="IPR052710">
    <property type="entry name" value="CAAX_protease"/>
</dbReference>
<dbReference type="GO" id="GO:0008237">
    <property type="term" value="F:metallopeptidase activity"/>
    <property type="evidence" value="ECO:0007669"/>
    <property type="project" value="UniProtKB-KW"/>
</dbReference>
<proteinExistence type="predicted"/>
<feature type="transmembrane region" description="Helical" evidence="1">
    <location>
        <begin position="121"/>
        <end position="145"/>
    </location>
</feature>
<feature type="transmembrane region" description="Helical" evidence="1">
    <location>
        <begin position="41"/>
        <end position="64"/>
    </location>
</feature>
<protein>
    <submittedName>
        <fullName evidence="3">CPBP family intramembrane metalloprotease</fullName>
    </submittedName>
</protein>
<feature type="transmembrane region" description="Helical" evidence="1">
    <location>
        <begin position="151"/>
        <end position="169"/>
    </location>
</feature>
<dbReference type="InterPro" id="IPR003675">
    <property type="entry name" value="Rce1/LyrA-like_dom"/>
</dbReference>
<feature type="transmembrane region" description="Helical" evidence="1">
    <location>
        <begin position="272"/>
        <end position="293"/>
    </location>
</feature>
<dbReference type="Pfam" id="PF02517">
    <property type="entry name" value="Rce1-like"/>
    <property type="match status" value="1"/>
</dbReference>
<keyword evidence="3" id="KW-0378">Hydrolase</keyword>
<keyword evidence="1" id="KW-0472">Membrane</keyword>
<name>A0A9D1GXF9_9ACTN</name>
<evidence type="ECO:0000313" key="3">
    <source>
        <dbReference type="EMBL" id="HIT75339.1"/>
    </source>
</evidence>
<dbReference type="PANTHER" id="PTHR36435">
    <property type="entry name" value="SLR1288 PROTEIN"/>
    <property type="match status" value="1"/>
</dbReference>
<feature type="domain" description="CAAX prenyl protease 2/Lysostaphin resistance protein A-like" evidence="2">
    <location>
        <begin position="156"/>
        <end position="248"/>
    </location>
</feature>
<evidence type="ECO:0000256" key="1">
    <source>
        <dbReference type="SAM" id="Phobius"/>
    </source>
</evidence>
<dbReference type="GO" id="GO:0080120">
    <property type="term" value="P:CAAX-box protein maturation"/>
    <property type="evidence" value="ECO:0007669"/>
    <property type="project" value="UniProtKB-ARBA"/>
</dbReference>
<feature type="transmembrane region" description="Helical" evidence="1">
    <location>
        <begin position="190"/>
        <end position="209"/>
    </location>
</feature>
<keyword evidence="3" id="KW-0645">Protease</keyword>
<organism evidence="3 4">
    <name type="scientific">Candidatus Avipropionibacterium avicola</name>
    <dbReference type="NCBI Taxonomy" id="2840701"/>
    <lineage>
        <taxon>Bacteria</taxon>
        <taxon>Bacillati</taxon>
        <taxon>Actinomycetota</taxon>
        <taxon>Actinomycetes</taxon>
        <taxon>Propionibacteriales</taxon>
        <taxon>Propionibacteriaceae</taxon>
        <taxon>Propionibacteriaceae incertae sedis</taxon>
        <taxon>Candidatus Avipropionibacterium</taxon>
    </lineage>
</organism>
<keyword evidence="1" id="KW-0812">Transmembrane</keyword>
<dbReference type="PANTHER" id="PTHR36435:SF1">
    <property type="entry name" value="CAAX AMINO TERMINAL PROTEASE FAMILY PROTEIN"/>
    <property type="match status" value="1"/>
</dbReference>
<reference evidence="3" key="2">
    <citation type="journal article" date="2021" name="PeerJ">
        <title>Extensive microbial diversity within the chicken gut microbiome revealed by metagenomics and culture.</title>
        <authorList>
            <person name="Gilroy R."/>
            <person name="Ravi A."/>
            <person name="Getino M."/>
            <person name="Pursley I."/>
            <person name="Horton D.L."/>
            <person name="Alikhan N.F."/>
            <person name="Baker D."/>
            <person name="Gharbi K."/>
            <person name="Hall N."/>
            <person name="Watson M."/>
            <person name="Adriaenssens E.M."/>
            <person name="Foster-Nyarko E."/>
            <person name="Jarju S."/>
            <person name="Secka A."/>
            <person name="Antonio M."/>
            <person name="Oren A."/>
            <person name="Chaudhuri R.R."/>
            <person name="La Ragione R."/>
            <person name="Hildebrand F."/>
            <person name="Pallen M.J."/>
        </authorList>
    </citation>
    <scope>NUCLEOTIDE SEQUENCE</scope>
    <source>
        <strain evidence="3">ChiGjej1B1-24693</strain>
    </source>
</reference>
<dbReference type="AlphaFoldDB" id="A0A9D1GXF9"/>
<feature type="transmembrane region" description="Helical" evidence="1">
    <location>
        <begin position="76"/>
        <end position="100"/>
    </location>
</feature>
<comment type="caution">
    <text evidence="3">The sequence shown here is derived from an EMBL/GenBank/DDBJ whole genome shotgun (WGS) entry which is preliminary data.</text>
</comment>
<dbReference type="EMBL" id="DVLP01000216">
    <property type="protein sequence ID" value="HIT75339.1"/>
    <property type="molecule type" value="Genomic_DNA"/>
</dbReference>
<dbReference type="Proteomes" id="UP000886842">
    <property type="component" value="Unassembled WGS sequence"/>
</dbReference>
<gene>
    <name evidence="3" type="ORF">IAA98_07130</name>
</gene>
<sequence length="299" mass="31836">MNQTPQIDDPTTRPVAGASNATTEQVPYPLAVARRGWWRGLLAILGVVVVMLVGQILTFLMLLLGQVYPELNGGLVLGPIGILALNIGLILLIPGSLLLSKLLYGSARDLLSVVGRLRWGLMARAALVVLPVWAVFIGAGLALGVQPPSPIVIVIMVICILTTPLQAAGEEMAFRGLLFRATATWAPRGIGIVVGMVVSSVLFSIAHFVPNPWMASYYFIFGLSLAIIAWRTGGLEVPILIHAVHNTFSFAVGLLTTGSVDALTQRNDIDPGPAMLVYDAVFLGAAAVTWLVTRRKKTA</sequence>
<feature type="transmembrane region" description="Helical" evidence="1">
    <location>
        <begin position="239"/>
        <end position="260"/>
    </location>
</feature>
<reference evidence="3" key="1">
    <citation type="submission" date="2020-10" db="EMBL/GenBank/DDBJ databases">
        <authorList>
            <person name="Gilroy R."/>
        </authorList>
    </citation>
    <scope>NUCLEOTIDE SEQUENCE</scope>
    <source>
        <strain evidence="3">ChiGjej1B1-24693</strain>
    </source>
</reference>
<accession>A0A9D1GXF9</accession>
<evidence type="ECO:0000259" key="2">
    <source>
        <dbReference type="Pfam" id="PF02517"/>
    </source>
</evidence>
<keyword evidence="3" id="KW-0482">Metalloprotease</keyword>
<feature type="transmembrane region" description="Helical" evidence="1">
    <location>
        <begin position="215"/>
        <end position="232"/>
    </location>
</feature>
<keyword evidence="1" id="KW-1133">Transmembrane helix</keyword>
<evidence type="ECO:0000313" key="4">
    <source>
        <dbReference type="Proteomes" id="UP000886842"/>
    </source>
</evidence>
<dbReference type="GO" id="GO:0004175">
    <property type="term" value="F:endopeptidase activity"/>
    <property type="evidence" value="ECO:0007669"/>
    <property type="project" value="UniProtKB-ARBA"/>
</dbReference>